<evidence type="ECO:0000313" key="1">
    <source>
        <dbReference type="EMBL" id="CAE7508691.1"/>
    </source>
</evidence>
<feature type="non-terminal residue" evidence="1">
    <location>
        <position position="126"/>
    </location>
</feature>
<dbReference type="Proteomes" id="UP000649617">
    <property type="component" value="Unassembled WGS sequence"/>
</dbReference>
<reference evidence="1" key="1">
    <citation type="submission" date="2021-02" db="EMBL/GenBank/DDBJ databases">
        <authorList>
            <person name="Dougan E. K."/>
            <person name="Rhodes N."/>
            <person name="Thang M."/>
            <person name="Chan C."/>
        </authorList>
    </citation>
    <scope>NUCLEOTIDE SEQUENCE</scope>
</reference>
<gene>
    <name evidence="1" type="primary">GIP</name>
    <name evidence="1" type="ORF">SPIL2461_LOCUS13212</name>
</gene>
<keyword evidence="2" id="KW-1185">Reference proteome</keyword>
<comment type="caution">
    <text evidence="1">The sequence shown here is derived from an EMBL/GenBank/DDBJ whole genome shotgun (WGS) entry which is preliminary data.</text>
</comment>
<evidence type="ECO:0000313" key="2">
    <source>
        <dbReference type="Proteomes" id="UP000649617"/>
    </source>
</evidence>
<protein>
    <submittedName>
        <fullName evidence="1">GIP protein</fullName>
    </submittedName>
</protein>
<name>A0A812T3J7_SYMPI</name>
<sequence length="126" mass="13819">VRAYCNENADFLDMVQLGTTLEALMKLARKMWAADDRINNAMTLILNKELYQQGRDPIDGPADIIGTLGLRETFQVMAYAALDLPRDEMKHVGAVSSMAWALATANVPLASLQIKVAKGILANIDK</sequence>
<feature type="non-terminal residue" evidence="1">
    <location>
        <position position="1"/>
    </location>
</feature>
<organism evidence="1 2">
    <name type="scientific">Symbiodinium pilosum</name>
    <name type="common">Dinoflagellate</name>
    <dbReference type="NCBI Taxonomy" id="2952"/>
    <lineage>
        <taxon>Eukaryota</taxon>
        <taxon>Sar</taxon>
        <taxon>Alveolata</taxon>
        <taxon>Dinophyceae</taxon>
        <taxon>Suessiales</taxon>
        <taxon>Symbiodiniaceae</taxon>
        <taxon>Symbiodinium</taxon>
    </lineage>
</organism>
<dbReference type="OrthoDB" id="10396244at2759"/>
<proteinExistence type="predicted"/>
<dbReference type="EMBL" id="CAJNIZ010028480">
    <property type="protein sequence ID" value="CAE7508691.1"/>
    <property type="molecule type" value="Genomic_DNA"/>
</dbReference>
<dbReference type="AlphaFoldDB" id="A0A812T3J7"/>
<accession>A0A812T3J7</accession>